<evidence type="ECO:0000313" key="1">
    <source>
        <dbReference type="EnsemblPlants" id="OPUNC02G28860.1"/>
    </source>
</evidence>
<accession>A0A0E0K4T6</accession>
<protein>
    <submittedName>
        <fullName evidence="1">Uncharacterized protein</fullName>
    </submittedName>
</protein>
<keyword evidence="2" id="KW-1185">Reference proteome</keyword>
<proteinExistence type="predicted"/>
<dbReference type="Proteomes" id="UP000026962">
    <property type="component" value="Chromosome 2"/>
</dbReference>
<dbReference type="HOGENOM" id="CLU_1317290_0_0_1"/>
<evidence type="ECO:0000313" key="2">
    <source>
        <dbReference type="Proteomes" id="UP000026962"/>
    </source>
</evidence>
<organism evidence="1">
    <name type="scientific">Oryza punctata</name>
    <name type="common">Red rice</name>
    <dbReference type="NCBI Taxonomy" id="4537"/>
    <lineage>
        <taxon>Eukaryota</taxon>
        <taxon>Viridiplantae</taxon>
        <taxon>Streptophyta</taxon>
        <taxon>Embryophyta</taxon>
        <taxon>Tracheophyta</taxon>
        <taxon>Spermatophyta</taxon>
        <taxon>Magnoliopsida</taxon>
        <taxon>Liliopsida</taxon>
        <taxon>Poales</taxon>
        <taxon>Poaceae</taxon>
        <taxon>BOP clade</taxon>
        <taxon>Oryzoideae</taxon>
        <taxon>Oryzeae</taxon>
        <taxon>Oryzinae</taxon>
        <taxon>Oryza</taxon>
    </lineage>
</organism>
<name>A0A0E0K4T6_ORYPU</name>
<reference evidence="1" key="2">
    <citation type="submission" date="2018-05" db="EMBL/GenBank/DDBJ databases">
        <title>OpunRS2 (Oryza punctata Reference Sequence Version 2).</title>
        <authorList>
            <person name="Zhang J."/>
            <person name="Kudrna D."/>
            <person name="Lee S."/>
            <person name="Talag J."/>
            <person name="Welchert J."/>
            <person name="Wing R.A."/>
        </authorList>
    </citation>
    <scope>NUCLEOTIDE SEQUENCE [LARGE SCALE GENOMIC DNA]</scope>
</reference>
<dbReference type="OMA" id="ERTMHTR"/>
<dbReference type="EnsemblPlants" id="OPUNC02G28860.1">
    <property type="protein sequence ID" value="OPUNC02G28860.1"/>
    <property type="gene ID" value="OPUNC02G28860"/>
</dbReference>
<dbReference type="AlphaFoldDB" id="A0A0E0K4T6"/>
<dbReference type="Gramene" id="OPUNC02G28860.1">
    <property type="protein sequence ID" value="OPUNC02G28860.1"/>
    <property type="gene ID" value="OPUNC02G28860"/>
</dbReference>
<reference evidence="1" key="1">
    <citation type="submission" date="2015-04" db="UniProtKB">
        <authorList>
            <consortium name="EnsemblPlants"/>
        </authorList>
    </citation>
    <scope>IDENTIFICATION</scope>
</reference>
<sequence>MAVVVTCSTTDTTTVELVAAEAAIKSSYIDNPDQPRVMLAKCSTNRSSSDVVADLTVNLVDRCATTATSLVELVDGGDKDQAPCIGTSNYSKVTPTRCSTVVININDIAIKALLAPPIKSGSWQVFRGRTEPSQVMAFQPSVVFSSERTMHTRCSMKGPRPSWVCNQGIKFKRMDVASNIQPGLRLLEALNSSGIGGGDDLEQAWLLNM</sequence>